<dbReference type="EnsemblProtists" id="HpaT808198">
    <property type="protein sequence ID" value="HpaP808198"/>
    <property type="gene ID" value="HpaG808198"/>
</dbReference>
<dbReference type="EMBL" id="JH598483">
    <property type="status" value="NOT_ANNOTATED_CDS"/>
    <property type="molecule type" value="Genomic_DNA"/>
</dbReference>
<feature type="signal peptide" evidence="2">
    <location>
        <begin position="1"/>
        <end position="19"/>
    </location>
</feature>
<dbReference type="InParanoid" id="M4BP59"/>
<keyword evidence="2" id="KW-0732">Signal</keyword>
<evidence type="ECO:0000313" key="3">
    <source>
        <dbReference type="EnsemblProtists" id="HpaP808198"/>
    </source>
</evidence>
<feature type="region of interest" description="Disordered" evidence="1">
    <location>
        <begin position="18"/>
        <end position="45"/>
    </location>
</feature>
<dbReference type="VEuPathDB" id="FungiDB:HpaG808198"/>
<name>M4BP59_HYAAE</name>
<feature type="region of interest" description="Disordered" evidence="1">
    <location>
        <begin position="91"/>
        <end position="133"/>
    </location>
</feature>
<dbReference type="AlphaFoldDB" id="M4BP59"/>
<evidence type="ECO:0000256" key="2">
    <source>
        <dbReference type="SAM" id="SignalP"/>
    </source>
</evidence>
<feature type="chain" id="PRO_5009704493" description="RxLR effector candidate protein" evidence="2">
    <location>
        <begin position="20"/>
        <end position="148"/>
    </location>
</feature>
<evidence type="ECO:0000256" key="1">
    <source>
        <dbReference type="SAM" id="MobiDB-lite"/>
    </source>
</evidence>
<evidence type="ECO:0000313" key="4">
    <source>
        <dbReference type="Proteomes" id="UP000011713"/>
    </source>
</evidence>
<keyword evidence="4" id="KW-1185">Reference proteome</keyword>
<organism evidence="3 4">
    <name type="scientific">Hyaloperonospora arabidopsidis (strain Emoy2)</name>
    <name type="common">Downy mildew agent</name>
    <name type="synonym">Peronospora arabidopsidis</name>
    <dbReference type="NCBI Taxonomy" id="559515"/>
    <lineage>
        <taxon>Eukaryota</taxon>
        <taxon>Sar</taxon>
        <taxon>Stramenopiles</taxon>
        <taxon>Oomycota</taxon>
        <taxon>Peronosporomycetes</taxon>
        <taxon>Peronosporales</taxon>
        <taxon>Peronosporaceae</taxon>
        <taxon>Hyaloperonospora</taxon>
    </lineage>
</organism>
<reference evidence="4" key="1">
    <citation type="journal article" date="2010" name="Science">
        <title>Signatures of adaptation to obligate biotrophy in the Hyaloperonospora arabidopsidis genome.</title>
        <authorList>
            <person name="Baxter L."/>
            <person name="Tripathy S."/>
            <person name="Ishaque N."/>
            <person name="Boot N."/>
            <person name="Cabral A."/>
            <person name="Kemen E."/>
            <person name="Thines M."/>
            <person name="Ah-Fong A."/>
            <person name="Anderson R."/>
            <person name="Badejoko W."/>
            <person name="Bittner-Eddy P."/>
            <person name="Boore J.L."/>
            <person name="Chibucos M.C."/>
            <person name="Coates M."/>
            <person name="Dehal P."/>
            <person name="Delehaunty K."/>
            <person name="Dong S."/>
            <person name="Downton P."/>
            <person name="Dumas B."/>
            <person name="Fabro G."/>
            <person name="Fronick C."/>
            <person name="Fuerstenberg S.I."/>
            <person name="Fulton L."/>
            <person name="Gaulin E."/>
            <person name="Govers F."/>
            <person name="Hughes L."/>
            <person name="Humphray S."/>
            <person name="Jiang R.H."/>
            <person name="Judelson H."/>
            <person name="Kamoun S."/>
            <person name="Kyung K."/>
            <person name="Meijer H."/>
            <person name="Minx P."/>
            <person name="Morris P."/>
            <person name="Nelson J."/>
            <person name="Phuntumart V."/>
            <person name="Qutob D."/>
            <person name="Rehmany A."/>
            <person name="Rougon-Cardoso A."/>
            <person name="Ryden P."/>
            <person name="Torto-Alalibo T."/>
            <person name="Studholme D."/>
            <person name="Wang Y."/>
            <person name="Win J."/>
            <person name="Wood J."/>
            <person name="Clifton S.W."/>
            <person name="Rogers J."/>
            <person name="Van den Ackerveken G."/>
            <person name="Jones J.D."/>
            <person name="McDowell J.M."/>
            <person name="Beynon J."/>
            <person name="Tyler B.M."/>
        </authorList>
    </citation>
    <scope>NUCLEOTIDE SEQUENCE [LARGE SCALE GENOMIC DNA]</scope>
    <source>
        <strain evidence="4">Emoy2</strain>
    </source>
</reference>
<protein>
    <recommendedName>
        <fullName evidence="5">RxLR effector candidate protein</fullName>
    </recommendedName>
</protein>
<dbReference type="HOGENOM" id="CLU_1762296_0_0_1"/>
<feature type="compositionally biased region" description="Polar residues" evidence="1">
    <location>
        <begin position="102"/>
        <end position="120"/>
    </location>
</feature>
<dbReference type="Proteomes" id="UP000011713">
    <property type="component" value="Unassembled WGS sequence"/>
</dbReference>
<reference evidence="3" key="2">
    <citation type="submission" date="2015-06" db="UniProtKB">
        <authorList>
            <consortium name="EnsemblProtists"/>
        </authorList>
    </citation>
    <scope>IDENTIFICATION</scope>
    <source>
        <strain evidence="3">Emoy2</strain>
    </source>
</reference>
<dbReference type="EnsemblProtists" id="HpaT808197">
    <property type="protein sequence ID" value="HpaP808197"/>
    <property type="gene ID" value="HpaG808197"/>
</dbReference>
<proteinExistence type="predicted"/>
<accession>M4BP59</accession>
<sequence length="148" mass="15730">MAKRILLLGLALVVSTGSGAPMDHSSTRPSKLSMTDLGKAAQSETDDKRMLRVAITFGEANREERGKPEGLVPSLVEKAVAVVKQVISSKPVKDVEAGGTDSVASKISNSLNMSPSSPEKSPTHKPLNSKAESGLTGIWEESWFLNKN</sequence>
<evidence type="ECO:0008006" key="5">
    <source>
        <dbReference type="Google" id="ProtNLM"/>
    </source>
</evidence>